<gene>
    <name evidence="8" type="primary">ybeY</name>
    <name evidence="8" type="ORF">BWX89_01178</name>
</gene>
<evidence type="ECO:0000256" key="4">
    <source>
        <dbReference type="ARBA" id="ARBA00022723"/>
    </source>
</evidence>
<dbReference type="PROSITE" id="PS01306">
    <property type="entry name" value="UPF0054"/>
    <property type="match status" value="1"/>
</dbReference>
<dbReference type="InterPro" id="IPR020549">
    <property type="entry name" value="YbeY_CS"/>
</dbReference>
<evidence type="ECO:0000256" key="5">
    <source>
        <dbReference type="ARBA" id="ARBA00022759"/>
    </source>
</evidence>
<dbReference type="InterPro" id="IPR002036">
    <property type="entry name" value="YbeY"/>
</dbReference>
<dbReference type="GO" id="GO:0006364">
    <property type="term" value="P:rRNA processing"/>
    <property type="evidence" value="ECO:0007669"/>
    <property type="project" value="InterPro"/>
</dbReference>
<keyword evidence="3" id="KW-0540">Nuclease</keyword>
<keyword evidence="5" id="KW-0255">Endonuclease</keyword>
<accession>A0A1V6C7G0</accession>
<evidence type="ECO:0000256" key="2">
    <source>
        <dbReference type="ARBA" id="ARBA00010875"/>
    </source>
</evidence>
<evidence type="ECO:0000256" key="6">
    <source>
        <dbReference type="ARBA" id="ARBA00022801"/>
    </source>
</evidence>
<comment type="caution">
    <text evidence="8">The sequence shown here is derived from an EMBL/GenBank/DDBJ whole genome shotgun (WGS) entry which is preliminary data.</text>
</comment>
<dbReference type="GO" id="GO:0004222">
    <property type="term" value="F:metalloendopeptidase activity"/>
    <property type="evidence" value="ECO:0007669"/>
    <property type="project" value="InterPro"/>
</dbReference>
<evidence type="ECO:0000256" key="1">
    <source>
        <dbReference type="ARBA" id="ARBA00001947"/>
    </source>
</evidence>
<dbReference type="EC" id="3.1.-.-" evidence="8"/>
<reference evidence="8" key="1">
    <citation type="submission" date="2017-02" db="EMBL/GenBank/DDBJ databases">
        <title>Delving into the versatile metabolic prowess of the omnipresent phylum Bacteroidetes.</title>
        <authorList>
            <person name="Nobu M.K."/>
            <person name="Mei R."/>
            <person name="Narihiro T."/>
            <person name="Kuroda K."/>
            <person name="Liu W.-T."/>
        </authorList>
    </citation>
    <scope>NUCLEOTIDE SEQUENCE</scope>
    <source>
        <strain evidence="8">ADurb.Bin131</strain>
    </source>
</reference>
<dbReference type="InterPro" id="IPR023091">
    <property type="entry name" value="MetalPrtase_cat_dom_sf_prd"/>
</dbReference>
<comment type="cofactor">
    <cofactor evidence="1">
        <name>Zn(2+)</name>
        <dbReference type="ChEBI" id="CHEBI:29105"/>
    </cofactor>
</comment>
<organism evidence="8">
    <name type="scientific">candidate division TA06 bacterium ADurb.Bin131</name>
    <dbReference type="NCBI Taxonomy" id="1852827"/>
    <lineage>
        <taxon>Bacteria</taxon>
        <taxon>Bacteria division TA06</taxon>
    </lineage>
</organism>
<protein>
    <submittedName>
        <fullName evidence="8">Endoribonuclease YbeY</fullName>
        <ecNumber evidence="8">3.1.-.-</ecNumber>
    </submittedName>
</protein>
<keyword evidence="6 8" id="KW-0378">Hydrolase</keyword>
<sequence>MIKKLNKKFLNKNDVTDVLSFDLGSKGEIIISVETAKKQALDVSHSIELEILYLIIHGILHLSGFDDIKPVDYIKMKKQQDKIFSRIIKDLNAK</sequence>
<dbReference type="Gene3D" id="3.40.390.30">
    <property type="entry name" value="Metalloproteases ('zincins'), catalytic domain"/>
    <property type="match status" value="1"/>
</dbReference>
<dbReference type="Proteomes" id="UP000485562">
    <property type="component" value="Unassembled WGS sequence"/>
</dbReference>
<evidence type="ECO:0000256" key="3">
    <source>
        <dbReference type="ARBA" id="ARBA00022722"/>
    </source>
</evidence>
<name>A0A1V6C7G0_UNCT6</name>
<evidence type="ECO:0000313" key="8">
    <source>
        <dbReference type="EMBL" id="OQB72856.1"/>
    </source>
</evidence>
<evidence type="ECO:0000256" key="7">
    <source>
        <dbReference type="ARBA" id="ARBA00022833"/>
    </source>
</evidence>
<dbReference type="PANTHER" id="PTHR46986">
    <property type="entry name" value="ENDORIBONUCLEASE YBEY, CHLOROPLASTIC"/>
    <property type="match status" value="1"/>
</dbReference>
<dbReference type="GO" id="GO:0004519">
    <property type="term" value="F:endonuclease activity"/>
    <property type="evidence" value="ECO:0007669"/>
    <property type="project" value="UniProtKB-KW"/>
</dbReference>
<dbReference type="NCBIfam" id="TIGR00043">
    <property type="entry name" value="rRNA maturation RNase YbeY"/>
    <property type="match status" value="1"/>
</dbReference>
<dbReference type="EMBL" id="MWDQ01000109">
    <property type="protein sequence ID" value="OQB72856.1"/>
    <property type="molecule type" value="Genomic_DNA"/>
</dbReference>
<dbReference type="Pfam" id="PF02130">
    <property type="entry name" value="YbeY"/>
    <property type="match status" value="1"/>
</dbReference>
<dbReference type="AlphaFoldDB" id="A0A1V6C7G0"/>
<comment type="similarity">
    <text evidence="2">Belongs to the endoribonuclease YbeY family.</text>
</comment>
<dbReference type="GO" id="GO:0046872">
    <property type="term" value="F:metal ion binding"/>
    <property type="evidence" value="ECO:0007669"/>
    <property type="project" value="UniProtKB-KW"/>
</dbReference>
<dbReference type="SUPFAM" id="SSF55486">
    <property type="entry name" value="Metalloproteases ('zincins'), catalytic domain"/>
    <property type="match status" value="1"/>
</dbReference>
<keyword evidence="7" id="KW-0862">Zinc</keyword>
<proteinExistence type="inferred from homology"/>
<keyword evidence="4" id="KW-0479">Metal-binding</keyword>
<dbReference type="PANTHER" id="PTHR46986:SF1">
    <property type="entry name" value="ENDORIBONUCLEASE YBEY, CHLOROPLASTIC"/>
    <property type="match status" value="1"/>
</dbReference>